<dbReference type="EC" id="3.1.12.1" evidence="3 13"/>
<gene>
    <name evidence="15" type="ORF">SAMN05444392_11833</name>
</gene>
<keyword evidence="8 13" id="KW-0269">Exonuclease</keyword>
<dbReference type="GO" id="GO:0004527">
    <property type="term" value="F:exonuclease activity"/>
    <property type="evidence" value="ECO:0007669"/>
    <property type="project" value="UniProtKB-KW"/>
</dbReference>
<keyword evidence="5 13" id="KW-0540">Nuclease</keyword>
<reference evidence="15 16" key="1">
    <citation type="submission" date="2016-11" db="EMBL/GenBank/DDBJ databases">
        <authorList>
            <person name="Jaros S."/>
            <person name="Januszkiewicz K."/>
            <person name="Wedrychowicz H."/>
        </authorList>
    </citation>
    <scope>NUCLEOTIDE SEQUENCE [LARGE SCALE GENOMIC DNA]</scope>
    <source>
        <strain evidence="15 16">DSM 44666</strain>
    </source>
</reference>
<dbReference type="InterPro" id="IPR022765">
    <property type="entry name" value="Dna2/Cas4_DUF83"/>
</dbReference>
<keyword evidence="9 13" id="KW-0408">Iron</keyword>
<keyword evidence="16" id="KW-1185">Reference proteome</keyword>
<organism evidence="15 16">
    <name type="scientific">Seinonella peptonophila</name>
    <dbReference type="NCBI Taxonomy" id="112248"/>
    <lineage>
        <taxon>Bacteria</taxon>
        <taxon>Bacillati</taxon>
        <taxon>Bacillota</taxon>
        <taxon>Bacilli</taxon>
        <taxon>Bacillales</taxon>
        <taxon>Thermoactinomycetaceae</taxon>
        <taxon>Seinonella</taxon>
    </lineage>
</organism>
<evidence type="ECO:0000256" key="10">
    <source>
        <dbReference type="ARBA" id="ARBA00023014"/>
    </source>
</evidence>
<comment type="cofactor">
    <cofactor evidence="1">
        <name>[4Fe-4S] cluster</name>
        <dbReference type="ChEBI" id="CHEBI:49883"/>
    </cofactor>
</comment>
<proteinExistence type="inferred from homology"/>
<dbReference type="NCBIfam" id="TIGR00372">
    <property type="entry name" value="cas4"/>
    <property type="match status" value="1"/>
</dbReference>
<evidence type="ECO:0000256" key="3">
    <source>
        <dbReference type="ARBA" id="ARBA00012768"/>
    </source>
</evidence>
<dbReference type="InterPro" id="IPR011604">
    <property type="entry name" value="PDDEXK-like_dom_sf"/>
</dbReference>
<dbReference type="AlphaFoldDB" id="A0A1M5B542"/>
<comment type="function">
    <text evidence="13">CRISPR (clustered regularly interspaced short palindromic repeat) is an adaptive immune system that provides protection against mobile genetic elements (viruses, transposable elements and conjugative plasmids). CRISPR clusters contain sequences complementary to antecedent mobile elements and target invading nucleic acids. CRISPR clusters are transcribed and processed into CRISPR RNA (crRNA).</text>
</comment>
<dbReference type="Pfam" id="PF01930">
    <property type="entry name" value="Cas_Cas4"/>
    <property type="match status" value="1"/>
</dbReference>
<keyword evidence="12 13" id="KW-0464">Manganese</keyword>
<keyword evidence="7 13" id="KW-0378">Hydrolase</keyword>
<evidence type="ECO:0000259" key="14">
    <source>
        <dbReference type="Pfam" id="PF01930"/>
    </source>
</evidence>
<protein>
    <recommendedName>
        <fullName evidence="4 13">CRISPR-associated exonuclease Cas4</fullName>
        <ecNumber evidence="3 13">3.1.12.1</ecNumber>
    </recommendedName>
</protein>
<name>A0A1M5B542_9BACL</name>
<evidence type="ECO:0000256" key="11">
    <source>
        <dbReference type="ARBA" id="ARBA00023118"/>
    </source>
</evidence>
<evidence type="ECO:0000256" key="12">
    <source>
        <dbReference type="ARBA" id="ARBA00023211"/>
    </source>
</evidence>
<evidence type="ECO:0000256" key="7">
    <source>
        <dbReference type="ARBA" id="ARBA00022801"/>
    </source>
</evidence>
<evidence type="ECO:0000313" key="15">
    <source>
        <dbReference type="EMBL" id="SHF37550.1"/>
    </source>
</evidence>
<dbReference type="EMBL" id="FQVL01000018">
    <property type="protein sequence ID" value="SHF37550.1"/>
    <property type="molecule type" value="Genomic_DNA"/>
</dbReference>
<evidence type="ECO:0000256" key="9">
    <source>
        <dbReference type="ARBA" id="ARBA00023004"/>
    </source>
</evidence>
<evidence type="ECO:0000256" key="2">
    <source>
        <dbReference type="ARBA" id="ARBA00009189"/>
    </source>
</evidence>
<dbReference type="GO" id="GO:0046872">
    <property type="term" value="F:metal ion binding"/>
    <property type="evidence" value="ECO:0007669"/>
    <property type="project" value="UniProtKB-KW"/>
</dbReference>
<sequence length="199" mass="23720">MELFVEGHAINAYAFCPRRCYYEYVERIFYHNLYTMHGKLLHDHVDTLGQEKRGERTLFRSLYLSSEKLGLSVRCDVVEEEEGQVYPVEYKRGKLADWENNELQLCAQALLLEENLGTTIPYGYLFFYGSYHRKKVVFGPEIRMRTLDVIQEIRQLYQLDEPPAGIDEWKRCKKCSMVDYCLPQDRNQLRGKVEWEHFI</sequence>
<evidence type="ECO:0000256" key="6">
    <source>
        <dbReference type="ARBA" id="ARBA00022723"/>
    </source>
</evidence>
<keyword evidence="10 13" id="KW-0411">Iron-sulfur</keyword>
<comment type="cofactor">
    <cofactor evidence="13">
        <name>Mg(2+)</name>
        <dbReference type="ChEBI" id="CHEBI:18420"/>
    </cofactor>
    <cofactor evidence="13">
        <name>Mn(2+)</name>
        <dbReference type="ChEBI" id="CHEBI:29035"/>
    </cofactor>
    <text evidence="13">Mg(2+) or Mn(2+) required for ssDNA cleavage activity.</text>
</comment>
<dbReference type="RefSeq" id="WP_073158031.1">
    <property type="nucleotide sequence ID" value="NZ_FQVL01000018.1"/>
</dbReference>
<dbReference type="InterPro" id="IPR013343">
    <property type="entry name" value="CRISPR-assoc_prot_Cas4"/>
</dbReference>
<evidence type="ECO:0000256" key="1">
    <source>
        <dbReference type="ARBA" id="ARBA00001966"/>
    </source>
</evidence>
<evidence type="ECO:0000256" key="8">
    <source>
        <dbReference type="ARBA" id="ARBA00022839"/>
    </source>
</evidence>
<dbReference type="Proteomes" id="UP000184476">
    <property type="component" value="Unassembled WGS sequence"/>
</dbReference>
<keyword evidence="11 13" id="KW-0051">Antiviral defense</keyword>
<dbReference type="InterPro" id="IPR051827">
    <property type="entry name" value="Cas4_exonuclease"/>
</dbReference>
<comment type="similarity">
    <text evidence="2 13">Belongs to the CRISPR-associated exonuclease Cas4 family.</text>
</comment>
<dbReference type="PANTHER" id="PTHR36531">
    <property type="entry name" value="CRISPR-ASSOCIATED EXONUCLEASE CAS4"/>
    <property type="match status" value="1"/>
</dbReference>
<dbReference type="GO" id="GO:0051607">
    <property type="term" value="P:defense response to virus"/>
    <property type="evidence" value="ECO:0007669"/>
    <property type="project" value="UniProtKB-KW"/>
</dbReference>
<dbReference type="STRING" id="112248.SAMN05444392_11833"/>
<keyword evidence="6 13" id="KW-0479">Metal-binding</keyword>
<dbReference type="PANTHER" id="PTHR36531:SF6">
    <property type="entry name" value="DNA REPLICATION ATP-DEPENDENT HELICASE_NUCLEASE DNA2"/>
    <property type="match status" value="1"/>
</dbReference>
<comment type="cofactor">
    <cofactor evidence="13">
        <name>iron-sulfur cluster</name>
        <dbReference type="ChEBI" id="CHEBI:30408"/>
    </cofactor>
</comment>
<evidence type="ECO:0000256" key="5">
    <source>
        <dbReference type="ARBA" id="ARBA00022722"/>
    </source>
</evidence>
<evidence type="ECO:0000256" key="13">
    <source>
        <dbReference type="RuleBase" id="RU365022"/>
    </source>
</evidence>
<dbReference type="Gene3D" id="3.90.320.10">
    <property type="match status" value="1"/>
</dbReference>
<evidence type="ECO:0000256" key="4">
    <source>
        <dbReference type="ARBA" id="ARBA00020049"/>
    </source>
</evidence>
<feature type="domain" description="DUF83" evidence="14">
    <location>
        <begin position="7"/>
        <end position="182"/>
    </location>
</feature>
<accession>A0A1M5B542</accession>
<dbReference type="GO" id="GO:0051536">
    <property type="term" value="F:iron-sulfur cluster binding"/>
    <property type="evidence" value="ECO:0007669"/>
    <property type="project" value="UniProtKB-KW"/>
</dbReference>
<evidence type="ECO:0000313" key="16">
    <source>
        <dbReference type="Proteomes" id="UP000184476"/>
    </source>
</evidence>